<dbReference type="InterPro" id="IPR001387">
    <property type="entry name" value="Cro/C1-type_HTH"/>
</dbReference>
<name>A1ANU5_PELPD</name>
<dbReference type="Proteomes" id="UP000006732">
    <property type="component" value="Chromosome"/>
</dbReference>
<feature type="domain" description="HTH cro/C1-type" evidence="1">
    <location>
        <begin position="25"/>
        <end position="67"/>
    </location>
</feature>
<dbReference type="AlphaFoldDB" id="A1ANU5"/>
<proteinExistence type="predicted"/>
<evidence type="ECO:0000313" key="3">
    <source>
        <dbReference type="Proteomes" id="UP000006732"/>
    </source>
</evidence>
<evidence type="ECO:0000313" key="2">
    <source>
        <dbReference type="EMBL" id="ABK99015.1"/>
    </source>
</evidence>
<dbReference type="SMART" id="SM00530">
    <property type="entry name" value="HTH_XRE"/>
    <property type="match status" value="1"/>
</dbReference>
<reference evidence="2 3" key="1">
    <citation type="submission" date="2006-10" db="EMBL/GenBank/DDBJ databases">
        <title>Complete sequence of chromosome of Pelobacter propionicus DSM 2379.</title>
        <authorList>
            <consortium name="US DOE Joint Genome Institute"/>
            <person name="Copeland A."/>
            <person name="Lucas S."/>
            <person name="Lapidus A."/>
            <person name="Barry K."/>
            <person name="Detter J.C."/>
            <person name="Glavina del Rio T."/>
            <person name="Hammon N."/>
            <person name="Israni S."/>
            <person name="Dalin E."/>
            <person name="Tice H."/>
            <person name="Pitluck S."/>
            <person name="Saunders E."/>
            <person name="Brettin T."/>
            <person name="Bruce D."/>
            <person name="Han C."/>
            <person name="Tapia R."/>
            <person name="Schmutz J."/>
            <person name="Larimer F."/>
            <person name="Land M."/>
            <person name="Hauser L."/>
            <person name="Kyrpides N."/>
            <person name="Kim E."/>
            <person name="Lovley D."/>
            <person name="Richardson P."/>
        </authorList>
    </citation>
    <scope>NUCLEOTIDE SEQUENCE [LARGE SCALE GENOMIC DNA]</scope>
    <source>
        <strain evidence="3">DSM 2379 / NBRC 103807 / OttBd1</strain>
    </source>
</reference>
<dbReference type="PROSITE" id="PS50943">
    <property type="entry name" value="HTH_CROC1"/>
    <property type="match status" value="1"/>
</dbReference>
<evidence type="ECO:0000259" key="1">
    <source>
        <dbReference type="PROSITE" id="PS50943"/>
    </source>
</evidence>
<gene>
    <name evidence="2" type="ordered locus">Ppro_1399</name>
</gene>
<dbReference type="CDD" id="cd00093">
    <property type="entry name" value="HTH_XRE"/>
    <property type="match status" value="1"/>
</dbReference>
<dbReference type="EMBL" id="CP000482">
    <property type="protein sequence ID" value="ABK99015.1"/>
    <property type="molecule type" value="Genomic_DNA"/>
</dbReference>
<dbReference type="KEGG" id="ppd:Ppro_1399"/>
<dbReference type="Pfam" id="PF01381">
    <property type="entry name" value="HTH_3"/>
    <property type="match status" value="1"/>
</dbReference>
<dbReference type="RefSeq" id="WP_011735308.1">
    <property type="nucleotide sequence ID" value="NC_008609.1"/>
</dbReference>
<keyword evidence="3" id="KW-1185">Reference proteome</keyword>
<dbReference type="OrthoDB" id="1524186at2"/>
<protein>
    <submittedName>
        <fullName evidence="2">Transcriptional regulator, XRE family</fullName>
    </submittedName>
</protein>
<organism evidence="2 3">
    <name type="scientific">Pelobacter propionicus (strain DSM 2379 / NBRC 103807 / OttBd1)</name>
    <dbReference type="NCBI Taxonomy" id="338966"/>
    <lineage>
        <taxon>Bacteria</taxon>
        <taxon>Pseudomonadati</taxon>
        <taxon>Thermodesulfobacteriota</taxon>
        <taxon>Desulfuromonadia</taxon>
        <taxon>Desulfuromonadales</taxon>
        <taxon>Desulfuromonadaceae</taxon>
        <taxon>Pelobacter</taxon>
    </lineage>
</organism>
<sequence length="163" mass="18228">MENEFVSRIKAAFNAMGVAKRGVVKEVAVKTGYSEGMVSRILAGKNEPSEKFLLSVAAAYGIRPDWVLKGEEPILSPGKGFTIASIDRQIFMEVARSIAGDPQPSTCDQERIDREVFGHVSDERRDQERTIITVLQKRWLTDDELAQVEKLVSDMMNRKQGGR</sequence>
<accession>A1ANU5</accession>
<dbReference type="SUPFAM" id="SSF47413">
    <property type="entry name" value="lambda repressor-like DNA-binding domains"/>
    <property type="match status" value="1"/>
</dbReference>
<dbReference type="Gene3D" id="1.10.260.40">
    <property type="entry name" value="lambda repressor-like DNA-binding domains"/>
    <property type="match status" value="1"/>
</dbReference>
<dbReference type="STRING" id="338966.Ppro_1399"/>
<dbReference type="HOGENOM" id="CLU_1625508_0_0_7"/>
<dbReference type="InterPro" id="IPR010982">
    <property type="entry name" value="Lambda_DNA-bd_dom_sf"/>
</dbReference>
<dbReference type="GO" id="GO:0003677">
    <property type="term" value="F:DNA binding"/>
    <property type="evidence" value="ECO:0007669"/>
    <property type="project" value="InterPro"/>
</dbReference>